<keyword evidence="2" id="KW-0677">Repeat</keyword>
<feature type="compositionally biased region" description="Polar residues" evidence="4">
    <location>
        <begin position="716"/>
        <end position="725"/>
    </location>
</feature>
<dbReference type="CDD" id="cd06071">
    <property type="entry name" value="Beach"/>
    <property type="match status" value="1"/>
</dbReference>
<dbReference type="EMBL" id="GL433846">
    <property type="protein sequence ID" value="EFN54899.1"/>
    <property type="molecule type" value="Genomic_DNA"/>
</dbReference>
<feature type="domain" description="BEACH" evidence="5">
    <location>
        <begin position="314"/>
        <end position="603"/>
    </location>
</feature>
<dbReference type="SUPFAM" id="SSF50978">
    <property type="entry name" value="WD40 repeat-like"/>
    <property type="match status" value="1"/>
</dbReference>
<dbReference type="OMA" id="THEYLTF"/>
<evidence type="ECO:0008006" key="9">
    <source>
        <dbReference type="Google" id="ProtNLM"/>
    </source>
</evidence>
<dbReference type="InterPro" id="IPR001680">
    <property type="entry name" value="WD40_rpt"/>
</dbReference>
<evidence type="ECO:0000256" key="1">
    <source>
        <dbReference type="ARBA" id="ARBA00022574"/>
    </source>
</evidence>
<evidence type="ECO:0000313" key="8">
    <source>
        <dbReference type="Proteomes" id="UP000008141"/>
    </source>
</evidence>
<feature type="region of interest" description="Disordered" evidence="4">
    <location>
        <begin position="902"/>
        <end position="962"/>
    </location>
</feature>
<feature type="region of interest" description="Disordered" evidence="4">
    <location>
        <begin position="977"/>
        <end position="1000"/>
    </location>
</feature>
<dbReference type="PROSITE" id="PS50197">
    <property type="entry name" value="BEACH"/>
    <property type="match status" value="1"/>
</dbReference>
<evidence type="ECO:0000256" key="4">
    <source>
        <dbReference type="SAM" id="MobiDB-lite"/>
    </source>
</evidence>
<dbReference type="InterPro" id="IPR050865">
    <property type="entry name" value="BEACH_Domain"/>
</dbReference>
<dbReference type="InterPro" id="IPR019775">
    <property type="entry name" value="WD40_repeat_CS"/>
</dbReference>
<feature type="compositionally biased region" description="Low complexity" evidence="4">
    <location>
        <begin position="860"/>
        <end position="870"/>
    </location>
</feature>
<dbReference type="SUPFAM" id="SSF81837">
    <property type="entry name" value="BEACH domain"/>
    <property type="match status" value="1"/>
</dbReference>
<feature type="domain" description="BEACH-type PH" evidence="6">
    <location>
        <begin position="180"/>
        <end position="292"/>
    </location>
</feature>
<dbReference type="RefSeq" id="XP_005847001.1">
    <property type="nucleotide sequence ID" value="XM_005846939.1"/>
</dbReference>
<dbReference type="PANTHER" id="PTHR13743:SF123">
    <property type="entry name" value="PROTEIN FAN"/>
    <property type="match status" value="1"/>
</dbReference>
<dbReference type="Gene3D" id="1.10.1540.10">
    <property type="entry name" value="BEACH domain"/>
    <property type="match status" value="1"/>
</dbReference>
<gene>
    <name evidence="7" type="ORF">CHLNCDRAFT_135020</name>
</gene>
<dbReference type="InterPro" id="IPR036322">
    <property type="entry name" value="WD40_repeat_dom_sf"/>
</dbReference>
<evidence type="ECO:0000259" key="6">
    <source>
        <dbReference type="PROSITE" id="PS51783"/>
    </source>
</evidence>
<accession>E1ZHD5</accession>
<evidence type="ECO:0000313" key="7">
    <source>
        <dbReference type="EMBL" id="EFN54899.1"/>
    </source>
</evidence>
<dbReference type="InterPro" id="IPR000409">
    <property type="entry name" value="BEACH_dom"/>
</dbReference>
<feature type="compositionally biased region" description="Gly residues" evidence="4">
    <location>
        <begin position="977"/>
        <end position="990"/>
    </location>
</feature>
<dbReference type="InParanoid" id="E1ZHD5"/>
<dbReference type="Proteomes" id="UP000008141">
    <property type="component" value="Unassembled WGS sequence"/>
</dbReference>
<dbReference type="eggNOG" id="KOG1786">
    <property type="taxonomic scope" value="Eukaryota"/>
</dbReference>
<feature type="region of interest" description="Disordered" evidence="4">
    <location>
        <begin position="710"/>
        <end position="733"/>
    </location>
</feature>
<dbReference type="SMART" id="SM01026">
    <property type="entry name" value="Beach"/>
    <property type="match status" value="1"/>
</dbReference>
<evidence type="ECO:0000259" key="5">
    <source>
        <dbReference type="PROSITE" id="PS50197"/>
    </source>
</evidence>
<protein>
    <recommendedName>
        <fullName evidence="9">BEACH domain-containing protein</fullName>
    </recommendedName>
</protein>
<dbReference type="InterPro" id="IPR015943">
    <property type="entry name" value="WD40/YVTN_repeat-like_dom_sf"/>
</dbReference>
<sequence length="1238" mass="127531">MFSGSTQAVRRFSLLLLEEGELYVEDFVAAARWPPAVAGNWQRLPRLAGQLRLCTKSLFFEPDDVRVPIVRLPFQYVEGMEGSGERRLLVAATRVIKMRANAADAPYVVERAGPGEAHPAALHWEFELSYTRLEGVVPLAQRMMVASRLPAAEQEEFLQATMAAAEAGLRFDLGGLRSPAERIEAELPATLLSQGALVREPGRLLITHQRLYFQPLHNIGGDAAVRSHPLAAVAAAARRRSALRDLALEVFFAEEGQAQQQQLATQPFWGGASALFAFASREERERAVAALTAQAALGTALPGGKQAAAACTAILEADPSWLSRVTAAWQRGLLSNLDYLLFLNLASGRSFSDLSQYPIFPWILADYSSPSLDLADPATFRDLSRPVGALNPRRLAMLRERYADMAGFSPEPPFLYGSHYSTPGFTMFWLVRAAPAHMLRLQNGRFDAPDRLFCSVRDAWEGVTSSNPADVKELIPEFFLRHDFLLNLRGLGLGTRQSGRPVGDVELPPWAADARHFQAAHRAALEAPFVSANLNHWVDLVFGFKQQGEAAVEADNVFRHTAYEGAVDIEAVADRTERLALETQIAEFGQCPRQLFRQKHPQRLVCPAAEVPPPGGAAAQPAAGAMGGGSGQALALVSAILALVSASQGPGESPRVEVPPQLAELDVLAARLRQQAADAAAAAAAAAAVAAADGPDAPGSAAAQLAAGSSGGMSVRSESGNSLSKQPGAPAAAGSRLRSLGAWAAERKQAVGERLAGSVGAVREAAAAALAGPPAGGGAVSASGSSTSRLQSLFARKGSTSASSSTADVAAAAADGPAGAGSPQQQGRSPPQSPGLVGSIGDRLSSFTLKGKPPGSPLPTDAGSAAAATDGGVGGSTPRPAAAVAGAPEAAAALGSPLWKFSGRATRPAPGQQPGLADGSSDEEVEAAARQQEHQPPQSPRPGPPCGSPATPPGPASPASPAASLLEAQRQRMLRAGAGGGSAAGGGGSPGRPTGWCGPGLRDRLVPTRVLVAGSESINGCALAVVAGAQHVYSASHSGQLRVHQLSSGEQAPSGVWALAVSPEGHLVLAGTEDGLVAAWDLRQRPTAPLWRRQLLADNYVGALELCPGGAVLVVAAADGSLSLLDMRRSGAVAASVAPSGLPLRCCATDGVVALAGDEGGGLHIWHIGQQLGQQAPLAAGVWTPPRPDGLLPPLAADPPSAINALAAAPGGGASGGVDVVTGHEGGLLRWFSTSAAP</sequence>
<organism evidence="8">
    <name type="scientific">Chlorella variabilis</name>
    <name type="common">Green alga</name>
    <dbReference type="NCBI Taxonomy" id="554065"/>
    <lineage>
        <taxon>Eukaryota</taxon>
        <taxon>Viridiplantae</taxon>
        <taxon>Chlorophyta</taxon>
        <taxon>core chlorophytes</taxon>
        <taxon>Trebouxiophyceae</taxon>
        <taxon>Chlorellales</taxon>
        <taxon>Chlorellaceae</taxon>
        <taxon>Chlorella clade</taxon>
        <taxon>Chlorella</taxon>
    </lineage>
</organism>
<dbReference type="PROSITE" id="PS50082">
    <property type="entry name" value="WD_REPEATS_2"/>
    <property type="match status" value="1"/>
</dbReference>
<dbReference type="Pfam" id="PF25400">
    <property type="entry name" value="PH_FAN"/>
    <property type="match status" value="1"/>
</dbReference>
<dbReference type="AlphaFoldDB" id="E1ZHD5"/>
<dbReference type="PROSITE" id="PS00678">
    <property type="entry name" value="WD_REPEATS_1"/>
    <property type="match status" value="1"/>
</dbReference>
<feature type="repeat" description="WD" evidence="3">
    <location>
        <begin position="1056"/>
        <end position="1083"/>
    </location>
</feature>
<dbReference type="InterPro" id="IPR023362">
    <property type="entry name" value="PH-BEACH_dom"/>
</dbReference>
<dbReference type="GeneID" id="17354403"/>
<dbReference type="Gene3D" id="2.130.10.10">
    <property type="entry name" value="YVTN repeat-like/Quinoprotein amine dehydrogenase"/>
    <property type="match status" value="1"/>
</dbReference>
<dbReference type="InterPro" id="IPR057496">
    <property type="entry name" value="FAN-like_PH"/>
</dbReference>
<evidence type="ECO:0000256" key="2">
    <source>
        <dbReference type="ARBA" id="ARBA00022737"/>
    </source>
</evidence>
<name>E1ZHD5_CHLVA</name>
<feature type="compositionally biased region" description="Pro residues" evidence="4">
    <location>
        <begin position="937"/>
        <end position="958"/>
    </location>
</feature>
<proteinExistence type="predicted"/>
<dbReference type="InterPro" id="IPR036372">
    <property type="entry name" value="BEACH_dom_sf"/>
</dbReference>
<reference evidence="7 8" key="1">
    <citation type="journal article" date="2010" name="Plant Cell">
        <title>The Chlorella variabilis NC64A genome reveals adaptation to photosymbiosis, coevolution with viruses, and cryptic sex.</title>
        <authorList>
            <person name="Blanc G."/>
            <person name="Duncan G."/>
            <person name="Agarkova I."/>
            <person name="Borodovsky M."/>
            <person name="Gurnon J."/>
            <person name="Kuo A."/>
            <person name="Lindquist E."/>
            <person name="Lucas S."/>
            <person name="Pangilinan J."/>
            <person name="Polle J."/>
            <person name="Salamov A."/>
            <person name="Terry A."/>
            <person name="Yamada T."/>
            <person name="Dunigan D.D."/>
            <person name="Grigoriev I.V."/>
            <person name="Claverie J.M."/>
            <person name="Van Etten J.L."/>
        </authorList>
    </citation>
    <scope>NUCLEOTIDE SEQUENCE [LARGE SCALE GENOMIC DNA]</scope>
    <source>
        <strain evidence="7 8">NC64A</strain>
    </source>
</reference>
<dbReference type="Pfam" id="PF02138">
    <property type="entry name" value="Beach"/>
    <property type="match status" value="1"/>
</dbReference>
<dbReference type="PROSITE" id="PS51783">
    <property type="entry name" value="PH_BEACH"/>
    <property type="match status" value="1"/>
</dbReference>
<feature type="compositionally biased region" description="Low complexity" evidence="4">
    <location>
        <begin position="799"/>
        <end position="830"/>
    </location>
</feature>
<dbReference type="PANTHER" id="PTHR13743">
    <property type="entry name" value="BEIGE/BEACH-RELATED"/>
    <property type="match status" value="1"/>
</dbReference>
<dbReference type="OrthoDB" id="26681at2759"/>
<dbReference type="KEGG" id="cvr:CHLNCDRAFT_135020"/>
<evidence type="ECO:0000256" key="3">
    <source>
        <dbReference type="PROSITE-ProRule" id="PRU00221"/>
    </source>
</evidence>
<keyword evidence="8" id="KW-1185">Reference proteome</keyword>
<keyword evidence="1 3" id="KW-0853">WD repeat</keyword>
<dbReference type="SMART" id="SM00320">
    <property type="entry name" value="WD40"/>
    <property type="match status" value="2"/>
</dbReference>
<feature type="region of interest" description="Disordered" evidence="4">
    <location>
        <begin position="799"/>
        <end position="884"/>
    </location>
</feature>